<proteinExistence type="predicted"/>
<organism evidence="2 3">
    <name type="scientific">Streptomyces alanosinicus</name>
    <dbReference type="NCBI Taxonomy" id="68171"/>
    <lineage>
        <taxon>Bacteria</taxon>
        <taxon>Bacillati</taxon>
        <taxon>Actinomycetota</taxon>
        <taxon>Actinomycetes</taxon>
        <taxon>Kitasatosporales</taxon>
        <taxon>Streptomycetaceae</taxon>
        <taxon>Streptomyces</taxon>
    </lineage>
</organism>
<reference evidence="2" key="1">
    <citation type="journal article" date="2014" name="Int. J. Syst. Evol. Microbiol.">
        <title>Complete genome sequence of Corynebacterium casei LMG S-19264T (=DSM 44701T), isolated from a smear-ripened cheese.</title>
        <authorList>
            <consortium name="US DOE Joint Genome Institute (JGI-PGF)"/>
            <person name="Walter F."/>
            <person name="Albersmeier A."/>
            <person name="Kalinowski J."/>
            <person name="Ruckert C."/>
        </authorList>
    </citation>
    <scope>NUCLEOTIDE SEQUENCE</scope>
    <source>
        <strain evidence="2">JCM 4714</strain>
    </source>
</reference>
<reference evidence="2" key="2">
    <citation type="submission" date="2020-09" db="EMBL/GenBank/DDBJ databases">
        <authorList>
            <person name="Sun Q."/>
            <person name="Ohkuma M."/>
        </authorList>
    </citation>
    <scope>NUCLEOTIDE SEQUENCE</scope>
    <source>
        <strain evidence="2">JCM 4714</strain>
    </source>
</reference>
<name>A0A919D6D2_9ACTN</name>
<keyword evidence="3" id="KW-1185">Reference proteome</keyword>
<dbReference type="Pfam" id="PF04149">
    <property type="entry name" value="DUF397"/>
    <property type="match status" value="1"/>
</dbReference>
<dbReference type="Proteomes" id="UP000655443">
    <property type="component" value="Unassembled WGS sequence"/>
</dbReference>
<dbReference type="EMBL" id="BMVG01000031">
    <property type="protein sequence ID" value="GHE11947.1"/>
    <property type="molecule type" value="Genomic_DNA"/>
</dbReference>
<gene>
    <name evidence="2" type="ORF">GCM10010339_73490</name>
</gene>
<feature type="domain" description="DUF397" evidence="1">
    <location>
        <begin position="16"/>
        <end position="67"/>
    </location>
</feature>
<comment type="caution">
    <text evidence="2">The sequence shown here is derived from an EMBL/GenBank/DDBJ whole genome shotgun (WGS) entry which is preliminary data.</text>
</comment>
<evidence type="ECO:0000313" key="2">
    <source>
        <dbReference type="EMBL" id="GHE11947.1"/>
    </source>
</evidence>
<accession>A0A919D6D2</accession>
<dbReference type="RefSeq" id="WP_189957954.1">
    <property type="nucleotide sequence ID" value="NZ_BMVG01000031.1"/>
</dbReference>
<sequence>MTAKPDPSSFDLDNVEWTVSKYSGGGGNCIRVGVQNGYVLVGDSQNPARLPHVFTTDEAKAWLMGAKDNDFDFLLDL</sequence>
<evidence type="ECO:0000313" key="3">
    <source>
        <dbReference type="Proteomes" id="UP000655443"/>
    </source>
</evidence>
<dbReference type="AlphaFoldDB" id="A0A919D6D2"/>
<evidence type="ECO:0000259" key="1">
    <source>
        <dbReference type="Pfam" id="PF04149"/>
    </source>
</evidence>
<protein>
    <recommendedName>
        <fullName evidence="1">DUF397 domain-containing protein</fullName>
    </recommendedName>
</protein>
<dbReference type="InterPro" id="IPR007278">
    <property type="entry name" value="DUF397"/>
</dbReference>